<evidence type="ECO:0000313" key="3">
    <source>
        <dbReference type="Proteomes" id="UP000027586"/>
    </source>
</evidence>
<keyword evidence="1" id="KW-0732">Signal</keyword>
<reference evidence="2" key="1">
    <citation type="submission" date="2013-08" db="EMBL/GenBank/DDBJ databases">
        <title>Gene expansion shapes genome architecture in the human pathogen Lichtheimia corymbifera: an evolutionary genomics analysis in the ancient terrestrial Mucorales (Mucoromycotina).</title>
        <authorList>
            <person name="Schwartze V.U."/>
            <person name="Winter S."/>
            <person name="Shelest E."/>
            <person name="Marcet-Houben M."/>
            <person name="Horn F."/>
            <person name="Wehner S."/>
            <person name="Hoffmann K."/>
            <person name="Riege K."/>
            <person name="Sammeth M."/>
            <person name="Nowrousian M."/>
            <person name="Valiante V."/>
            <person name="Linde J."/>
            <person name="Jacobsen I.D."/>
            <person name="Marz M."/>
            <person name="Brakhage A.A."/>
            <person name="Gabaldon T."/>
            <person name="Bocker S."/>
            <person name="Voigt K."/>
        </authorList>
    </citation>
    <scope>NUCLEOTIDE SEQUENCE [LARGE SCALE GENOMIC DNA]</scope>
    <source>
        <strain evidence="2">FSU 9682</strain>
    </source>
</reference>
<dbReference type="Proteomes" id="UP000027586">
    <property type="component" value="Unassembled WGS sequence"/>
</dbReference>
<accession>A0A068RWS5</accession>
<dbReference type="AlphaFoldDB" id="A0A068RWS5"/>
<proteinExistence type="predicted"/>
<protein>
    <recommendedName>
        <fullName evidence="4">Secreted protein</fullName>
    </recommendedName>
</protein>
<evidence type="ECO:0000313" key="2">
    <source>
        <dbReference type="EMBL" id="CDH54464.1"/>
    </source>
</evidence>
<organism evidence="2 3">
    <name type="scientific">Lichtheimia corymbifera JMRC:FSU:9682</name>
    <dbReference type="NCBI Taxonomy" id="1263082"/>
    <lineage>
        <taxon>Eukaryota</taxon>
        <taxon>Fungi</taxon>
        <taxon>Fungi incertae sedis</taxon>
        <taxon>Mucoromycota</taxon>
        <taxon>Mucoromycotina</taxon>
        <taxon>Mucoromycetes</taxon>
        <taxon>Mucorales</taxon>
        <taxon>Lichtheimiaceae</taxon>
        <taxon>Lichtheimia</taxon>
    </lineage>
</organism>
<comment type="caution">
    <text evidence="2">The sequence shown here is derived from an EMBL/GenBank/DDBJ whole genome shotgun (WGS) entry which is preliminary data.</text>
</comment>
<evidence type="ECO:0000256" key="1">
    <source>
        <dbReference type="SAM" id="SignalP"/>
    </source>
</evidence>
<keyword evidence="3" id="KW-1185">Reference proteome</keyword>
<gene>
    <name evidence="2" type="ORF">LCOR_05707.1</name>
</gene>
<dbReference type="VEuPathDB" id="FungiDB:LCOR_05707.1"/>
<dbReference type="EMBL" id="CBTN010000023">
    <property type="protein sequence ID" value="CDH54464.1"/>
    <property type="molecule type" value="Genomic_DNA"/>
</dbReference>
<evidence type="ECO:0008006" key="4">
    <source>
        <dbReference type="Google" id="ProtNLM"/>
    </source>
</evidence>
<name>A0A068RWS5_9FUNG</name>
<feature type="signal peptide" evidence="1">
    <location>
        <begin position="1"/>
        <end position="26"/>
    </location>
</feature>
<feature type="chain" id="PRO_5001652768" description="Secreted protein" evidence="1">
    <location>
        <begin position="27"/>
        <end position="137"/>
    </location>
</feature>
<sequence length="137" mass="15505">MVRQGYYLSWSLIAIVMESYLCQVTSAEIHAVKNKEEARIVCQQDELGGLYLLAVYTDGNGYDTFQTCLGMVIPVGINRSQKWDPKTFGDQETPGYMKTRFSTIKYTCTPNGKIMMNKCPYSDTSKCKPVPGYQEVQ</sequence>